<evidence type="ECO:0000313" key="2">
    <source>
        <dbReference type="EMBL" id="CAG9811639.1"/>
    </source>
</evidence>
<dbReference type="Proteomes" id="UP001153620">
    <property type="component" value="Chromosome 4"/>
</dbReference>
<gene>
    <name evidence="2" type="ORF">CHIRRI_LOCUS14446</name>
</gene>
<feature type="chain" id="PRO_5040446030" evidence="1">
    <location>
        <begin position="26"/>
        <end position="709"/>
    </location>
</feature>
<keyword evidence="3" id="KW-1185">Reference proteome</keyword>
<dbReference type="InterPro" id="IPR036770">
    <property type="entry name" value="Ankyrin_rpt-contain_sf"/>
</dbReference>
<keyword evidence="1" id="KW-0732">Signal</keyword>
<dbReference type="OrthoDB" id="10328788at2759"/>
<sequence length="709" mass="82564">MSLRMRRGYKTFLFVLLNVLELVSTAKDSDGKAQKLTSSLKSSDIYSKISFQCNEKSLNFLNASCSALRHKQITLTPSFASMNETMEVLSHEKFIQGLKTIPKAFIISAEVKESGLRKFKNKWQKYLNRSERPLILHFKAGRERGNKDNKDNEIIYYLNSESKIESATFEEKLNSRRLREMLLHKFTTDNLVYYLRYASDRGMNGTNYYIIMTFAINYNCSVCVRMLNAYVPNFNVSDYLAKNSKSIAEKFNKELIHALFDLPFNFSNRFAAKSTFEPLRKCRDLLARAAESGNIDGIKFLLEIDYMGEMDWENNTATTVAWQNEHYDIFTLLIKSDFPYPDNFGEIVPVRQNSRNNKALQELSEHIRKIQSLHDNIRGKNFDNIETFIEENKRLRYARDVDNILAIVTAVYSKNVEIIALLNANHMMPYDNGAARSIVNHIYSFNDDEIVELQKLNLKYIHHPAEDYIAKLHQRSLITYDPLEVDGATANREIFSAFIDIHKNELTGPIIEFAARCSNLQIIIDLSSRYTFKLNPVSYTSSGLTNEKENRVYIGAKDILNPKERDTALGIMVHELLHYVMFLMYHNEAKPYTKNDYMVRKYFEMIEDIYKMDDRHEGQWMVKIFQKYEVEQHQMELIARAVDLPIVYRTNVTGMQQIRRAYRDLFEFYESKVLPDIKYRMWISGGSRVSAKLTIIGASIVVFVACLRI</sequence>
<dbReference type="SUPFAM" id="SSF48403">
    <property type="entry name" value="Ankyrin repeat"/>
    <property type="match status" value="1"/>
</dbReference>
<protein>
    <submittedName>
        <fullName evidence="2">Uncharacterized protein</fullName>
    </submittedName>
</protein>
<evidence type="ECO:0000313" key="3">
    <source>
        <dbReference type="Proteomes" id="UP001153620"/>
    </source>
</evidence>
<proteinExistence type="predicted"/>
<feature type="signal peptide" evidence="1">
    <location>
        <begin position="1"/>
        <end position="25"/>
    </location>
</feature>
<accession>A0A9N9S5E4</accession>
<dbReference type="AlphaFoldDB" id="A0A9N9S5E4"/>
<dbReference type="Gene3D" id="1.25.40.20">
    <property type="entry name" value="Ankyrin repeat-containing domain"/>
    <property type="match status" value="1"/>
</dbReference>
<organism evidence="2 3">
    <name type="scientific">Chironomus riparius</name>
    <dbReference type="NCBI Taxonomy" id="315576"/>
    <lineage>
        <taxon>Eukaryota</taxon>
        <taxon>Metazoa</taxon>
        <taxon>Ecdysozoa</taxon>
        <taxon>Arthropoda</taxon>
        <taxon>Hexapoda</taxon>
        <taxon>Insecta</taxon>
        <taxon>Pterygota</taxon>
        <taxon>Neoptera</taxon>
        <taxon>Endopterygota</taxon>
        <taxon>Diptera</taxon>
        <taxon>Nematocera</taxon>
        <taxon>Chironomoidea</taxon>
        <taxon>Chironomidae</taxon>
        <taxon>Chironominae</taxon>
        <taxon>Chironomus</taxon>
    </lineage>
</organism>
<name>A0A9N9S5E4_9DIPT</name>
<evidence type="ECO:0000256" key="1">
    <source>
        <dbReference type="SAM" id="SignalP"/>
    </source>
</evidence>
<dbReference type="EMBL" id="OU895880">
    <property type="protein sequence ID" value="CAG9811639.1"/>
    <property type="molecule type" value="Genomic_DNA"/>
</dbReference>
<reference evidence="2" key="2">
    <citation type="submission" date="2022-10" db="EMBL/GenBank/DDBJ databases">
        <authorList>
            <consortium name="ENA_rothamsted_submissions"/>
            <consortium name="culmorum"/>
            <person name="King R."/>
        </authorList>
    </citation>
    <scope>NUCLEOTIDE SEQUENCE</scope>
</reference>
<reference evidence="2" key="1">
    <citation type="submission" date="2022-01" db="EMBL/GenBank/DDBJ databases">
        <authorList>
            <person name="King R."/>
        </authorList>
    </citation>
    <scope>NUCLEOTIDE SEQUENCE</scope>
</reference>